<dbReference type="GO" id="GO:0005524">
    <property type="term" value="F:ATP binding"/>
    <property type="evidence" value="ECO:0007669"/>
    <property type="project" value="UniProtKB-KW"/>
</dbReference>
<dbReference type="GeneID" id="70103816"/>
<dbReference type="PANTHER" id="PTHR45339:SF5">
    <property type="entry name" value="HISTIDINE KINASE"/>
    <property type="match status" value="1"/>
</dbReference>
<dbReference type="PANTHER" id="PTHR45339">
    <property type="entry name" value="HYBRID SIGNAL TRANSDUCTION HISTIDINE KINASE J"/>
    <property type="match status" value="1"/>
</dbReference>
<feature type="modified residue" description="4-aspartylphosphate" evidence="4">
    <location>
        <position position="78"/>
    </location>
</feature>
<dbReference type="PROSITE" id="PS50894">
    <property type="entry name" value="HPT"/>
    <property type="match status" value="1"/>
</dbReference>
<dbReference type="InterPro" id="IPR011006">
    <property type="entry name" value="CheY-like_superfamily"/>
</dbReference>
<dbReference type="SUPFAM" id="SSF52172">
    <property type="entry name" value="CheY-like"/>
    <property type="match status" value="1"/>
</dbReference>
<evidence type="ECO:0000256" key="3">
    <source>
        <dbReference type="PROSITE-ProRule" id="PRU00110"/>
    </source>
</evidence>
<keyword evidence="2" id="KW-0902">Two-component regulatory system</keyword>
<evidence type="ECO:0000256" key="2">
    <source>
        <dbReference type="ARBA" id="ARBA00023012"/>
    </source>
</evidence>
<evidence type="ECO:0000256" key="1">
    <source>
        <dbReference type="ARBA" id="ARBA00022553"/>
    </source>
</evidence>
<feature type="domain" description="Response regulatory" evidence="5">
    <location>
        <begin position="29"/>
        <end position="148"/>
    </location>
</feature>
<dbReference type="AlphaFoldDB" id="A0A7Y1MMV7"/>
<evidence type="ECO:0000259" key="5">
    <source>
        <dbReference type="PROSITE" id="PS50110"/>
    </source>
</evidence>
<proteinExistence type="predicted"/>
<dbReference type="EMBL" id="JAAQYP010000010">
    <property type="protein sequence ID" value="NNA95155.1"/>
    <property type="molecule type" value="Genomic_DNA"/>
</dbReference>
<comment type="caution">
    <text evidence="7">The sequence shown here is derived from an EMBL/GenBank/DDBJ whole genome shotgun (WGS) entry which is preliminary data.</text>
</comment>
<gene>
    <name evidence="7" type="ORF">HBO33_08265</name>
</gene>
<evidence type="ECO:0000259" key="6">
    <source>
        <dbReference type="PROSITE" id="PS50894"/>
    </source>
</evidence>
<dbReference type="Gene3D" id="3.40.50.2300">
    <property type="match status" value="1"/>
</dbReference>
<dbReference type="Pfam" id="PF00072">
    <property type="entry name" value="Response_reg"/>
    <property type="match status" value="1"/>
</dbReference>
<dbReference type="Proteomes" id="UP000542111">
    <property type="component" value="Unassembled WGS sequence"/>
</dbReference>
<organism evidence="7 8">
    <name type="scientific">Pseudomonas gessardii</name>
    <dbReference type="NCBI Taxonomy" id="78544"/>
    <lineage>
        <taxon>Bacteria</taxon>
        <taxon>Pseudomonadati</taxon>
        <taxon>Pseudomonadota</taxon>
        <taxon>Gammaproteobacteria</taxon>
        <taxon>Pseudomonadales</taxon>
        <taxon>Pseudomonadaceae</taxon>
        <taxon>Pseudomonas</taxon>
    </lineage>
</organism>
<dbReference type="InterPro" id="IPR001789">
    <property type="entry name" value="Sig_transdc_resp-reg_receiver"/>
</dbReference>
<feature type="domain" description="HPt" evidence="6">
    <location>
        <begin position="176"/>
        <end position="269"/>
    </location>
</feature>
<dbReference type="OrthoDB" id="9797243at2"/>
<feature type="modified residue" description="Phosphohistidine" evidence="3">
    <location>
        <position position="215"/>
    </location>
</feature>
<dbReference type="GO" id="GO:0000160">
    <property type="term" value="P:phosphorelay signal transduction system"/>
    <property type="evidence" value="ECO:0007669"/>
    <property type="project" value="UniProtKB-KW"/>
</dbReference>
<dbReference type="RefSeq" id="WP_076962351.1">
    <property type="nucleotide sequence ID" value="NZ_CBCRYT010000011.1"/>
</dbReference>
<dbReference type="GO" id="GO:0005886">
    <property type="term" value="C:plasma membrane"/>
    <property type="evidence" value="ECO:0007669"/>
    <property type="project" value="UniProtKB-SubCell"/>
</dbReference>
<reference evidence="7 8" key="1">
    <citation type="journal article" date="2020" name="Front. Microbiol.">
        <title>Genetic Organization of the aprX-lipA2 Operon Affects the Proteolytic Potential of Pseudomonas Species in Milk.</title>
        <authorList>
            <person name="Maier C."/>
            <person name="Huptas C."/>
            <person name="von Neubeck M."/>
            <person name="Scherer S."/>
            <person name="Wenning M."/>
            <person name="Lucking G."/>
        </authorList>
    </citation>
    <scope>NUCLEOTIDE SEQUENCE [LARGE SCALE GENOMIC DNA]</scope>
    <source>
        <strain evidence="7 8">G4779</strain>
    </source>
</reference>
<name>A0A7Y1MMV7_9PSED</name>
<keyword evidence="1 4" id="KW-0597">Phosphoprotein</keyword>
<dbReference type="SMART" id="SM00448">
    <property type="entry name" value="REC"/>
    <property type="match status" value="1"/>
</dbReference>
<evidence type="ECO:0000313" key="7">
    <source>
        <dbReference type="EMBL" id="NNA95155.1"/>
    </source>
</evidence>
<dbReference type="InterPro" id="IPR008207">
    <property type="entry name" value="Sig_transdc_His_kin_Hpt_dom"/>
</dbReference>
<dbReference type="PROSITE" id="PS50110">
    <property type="entry name" value="RESPONSE_REGULATORY"/>
    <property type="match status" value="1"/>
</dbReference>
<evidence type="ECO:0000256" key="4">
    <source>
        <dbReference type="PROSITE-ProRule" id="PRU00169"/>
    </source>
</evidence>
<dbReference type="GO" id="GO:0004672">
    <property type="term" value="F:protein kinase activity"/>
    <property type="evidence" value="ECO:0007669"/>
    <property type="project" value="UniProtKB-ARBA"/>
</dbReference>
<evidence type="ECO:0000313" key="8">
    <source>
        <dbReference type="Proteomes" id="UP000542111"/>
    </source>
</evidence>
<sequence>METGVSLSAVLSRELAPSITPPLHWQHLTVLVVEDHSAYRVLMGWFLEKLGLGHQLVGDGQHGLAALAERPFDLVISDCQMPLMDGYTMSRAIRLREQANAQRRVPIIALTGNLVHDDPQRCRDAGMDAWLLKPLTLDQLQGVLALWLPGPASAVSNTLVSAPWPTRASLVETFGDAHVVDQMLTSLLCEAREDSAALERARLALDGPLTAERLHRLVGSLAFLGGAELELRGMSLIERVRAQGMLLNKSHLEAFQADLRAYLKYLGAL</sequence>
<protein>
    <submittedName>
        <fullName evidence="7">Response regulator</fullName>
    </submittedName>
</protein>
<accession>A0A7Y1MMV7</accession>
<dbReference type="CDD" id="cd17546">
    <property type="entry name" value="REC_hyHK_CKI1_RcsC-like"/>
    <property type="match status" value="1"/>
</dbReference>
<dbReference type="SUPFAM" id="SSF47226">
    <property type="entry name" value="Histidine-containing phosphotransfer domain, HPT domain"/>
    <property type="match status" value="1"/>
</dbReference>
<dbReference type="InterPro" id="IPR036641">
    <property type="entry name" value="HPT_dom_sf"/>
</dbReference>